<dbReference type="InterPro" id="IPR036249">
    <property type="entry name" value="Thioredoxin-like_sf"/>
</dbReference>
<dbReference type="CDD" id="cd02966">
    <property type="entry name" value="TlpA_like_family"/>
    <property type="match status" value="1"/>
</dbReference>
<dbReference type="Gene3D" id="3.40.30.10">
    <property type="entry name" value="Glutaredoxin"/>
    <property type="match status" value="1"/>
</dbReference>
<dbReference type="Proteomes" id="UP001273505">
    <property type="component" value="Unassembled WGS sequence"/>
</dbReference>
<sequence>MNSKPFVPVYASEWLNVDTSDYRVFLSGKALLIHSFQMLCPGCVYHSLPQLASVRKVYSEDQLSIVGLHSVFEHHDAMTPTALKAFVSEMGITYPVAIDAASDGPVPKTMAHYNLQGTPSMLIFSADGSLIVQHFGRLSDMQLSAFITQAIWSDNKTIIQRSATQGCSI</sequence>
<gene>
    <name evidence="1" type="ORF">SCD92_05890</name>
</gene>
<dbReference type="RefSeq" id="WP_302723849.1">
    <property type="nucleotide sequence ID" value="NZ_JAULRU010000705.1"/>
</dbReference>
<keyword evidence="2" id="KW-1185">Reference proteome</keyword>
<proteinExistence type="predicted"/>
<comment type="caution">
    <text evidence="1">The sequence shown here is derived from an EMBL/GenBank/DDBJ whole genome shotgun (WGS) entry which is preliminary data.</text>
</comment>
<dbReference type="PANTHER" id="PTHR42852:SF13">
    <property type="entry name" value="PROTEIN DIPZ"/>
    <property type="match status" value="1"/>
</dbReference>
<reference evidence="1 2" key="1">
    <citation type="submission" date="2023-11" db="EMBL/GenBank/DDBJ databases">
        <title>Gilvimarinus fulvus sp. nov., isolated from the surface of Kelp.</title>
        <authorList>
            <person name="Sun Y.Y."/>
            <person name="Gong Y."/>
            <person name="Du Z.J."/>
        </authorList>
    </citation>
    <scope>NUCLEOTIDE SEQUENCE [LARGE SCALE GENOMIC DNA]</scope>
    <source>
        <strain evidence="1 2">SDUM040013</strain>
    </source>
</reference>
<dbReference type="InterPro" id="IPR050553">
    <property type="entry name" value="Thioredoxin_ResA/DsbE_sf"/>
</dbReference>
<evidence type="ECO:0000313" key="2">
    <source>
        <dbReference type="Proteomes" id="UP001273505"/>
    </source>
</evidence>
<dbReference type="PANTHER" id="PTHR42852">
    <property type="entry name" value="THIOL:DISULFIDE INTERCHANGE PROTEIN DSBE"/>
    <property type="match status" value="1"/>
</dbReference>
<protein>
    <submittedName>
        <fullName evidence="1">TlpA disulfide reductase family protein</fullName>
    </submittedName>
</protein>
<accession>A0ABU4RZ47</accession>
<name>A0ABU4RZ47_9GAMM</name>
<dbReference type="SUPFAM" id="SSF52833">
    <property type="entry name" value="Thioredoxin-like"/>
    <property type="match status" value="1"/>
</dbReference>
<organism evidence="1 2">
    <name type="scientific">Gilvimarinus gilvus</name>
    <dbReference type="NCBI Taxonomy" id="3058038"/>
    <lineage>
        <taxon>Bacteria</taxon>
        <taxon>Pseudomonadati</taxon>
        <taxon>Pseudomonadota</taxon>
        <taxon>Gammaproteobacteria</taxon>
        <taxon>Cellvibrionales</taxon>
        <taxon>Cellvibrionaceae</taxon>
        <taxon>Gilvimarinus</taxon>
    </lineage>
</organism>
<evidence type="ECO:0000313" key="1">
    <source>
        <dbReference type="EMBL" id="MDX6848883.1"/>
    </source>
</evidence>
<dbReference type="EMBL" id="JAXAFO010000007">
    <property type="protein sequence ID" value="MDX6848883.1"/>
    <property type="molecule type" value="Genomic_DNA"/>
</dbReference>